<accession>A0ABS9K9G3</accession>
<dbReference type="InterPro" id="IPR037038">
    <property type="entry name" value="HepT-like_sf"/>
</dbReference>
<evidence type="ECO:0000256" key="3">
    <source>
        <dbReference type="ARBA" id="ARBA00022801"/>
    </source>
</evidence>
<reference evidence="5" key="2">
    <citation type="submission" date="2024-05" db="EMBL/GenBank/DDBJ databases">
        <title>Rhodohalobacter halophilus gen. nov., sp. nov., a moderately halophilic member of the family Balneolaceae.</title>
        <authorList>
            <person name="Xia J."/>
        </authorList>
    </citation>
    <scope>NUCLEOTIDE SEQUENCE</scope>
    <source>
        <strain evidence="5">WB101</strain>
    </source>
</reference>
<reference evidence="5" key="1">
    <citation type="submission" date="2022-01" db="EMBL/GenBank/DDBJ databases">
        <authorList>
            <person name="Wang Y."/>
        </authorList>
    </citation>
    <scope>NUCLEOTIDE SEQUENCE</scope>
    <source>
        <strain evidence="5">WB101</strain>
    </source>
</reference>
<dbReference type="Pfam" id="PF01934">
    <property type="entry name" value="HepT-like"/>
    <property type="match status" value="1"/>
</dbReference>
<protein>
    <submittedName>
        <fullName evidence="5">DUF86 domain-containing protein</fullName>
    </submittedName>
</protein>
<evidence type="ECO:0000256" key="4">
    <source>
        <dbReference type="ARBA" id="ARBA00024207"/>
    </source>
</evidence>
<dbReference type="PANTHER" id="PTHR33397:SF3">
    <property type="entry name" value="MRNA NUCLEASE HEPT"/>
    <property type="match status" value="1"/>
</dbReference>
<dbReference type="Proteomes" id="UP001165366">
    <property type="component" value="Unassembled WGS sequence"/>
</dbReference>
<evidence type="ECO:0000256" key="1">
    <source>
        <dbReference type="ARBA" id="ARBA00022649"/>
    </source>
</evidence>
<proteinExistence type="inferred from homology"/>
<sequence length="138" mass="16076">MDQRVIKEKLESLRRCYRRIEEKRPESAEELQDNFDLQDILSVNIERAVQLCVDIGTHIIANSEFQAPTSLGETFEILEEMEILDSKIANQMKKAVGFRNIAVHAYREINWDIVFHISHKGLHDLKAFAKRIDEHISS</sequence>
<evidence type="ECO:0000256" key="2">
    <source>
        <dbReference type="ARBA" id="ARBA00022722"/>
    </source>
</evidence>
<dbReference type="InterPro" id="IPR052379">
    <property type="entry name" value="Type_VII_TA_RNase"/>
</dbReference>
<comment type="similarity">
    <text evidence="4">Belongs to the HepT RNase toxin family.</text>
</comment>
<keyword evidence="3" id="KW-0378">Hydrolase</keyword>
<evidence type="ECO:0000313" key="5">
    <source>
        <dbReference type="EMBL" id="MCG2587507.1"/>
    </source>
</evidence>
<name>A0ABS9K9G3_9BACT</name>
<dbReference type="Gene3D" id="1.20.120.580">
    <property type="entry name" value="bsu32300-like"/>
    <property type="match status" value="1"/>
</dbReference>
<keyword evidence="6" id="KW-1185">Reference proteome</keyword>
<dbReference type="NCBIfam" id="NF047751">
    <property type="entry name" value="HepT_toxin"/>
    <property type="match status" value="1"/>
</dbReference>
<evidence type="ECO:0000313" key="6">
    <source>
        <dbReference type="Proteomes" id="UP001165366"/>
    </source>
</evidence>
<dbReference type="PANTHER" id="PTHR33397">
    <property type="entry name" value="UPF0331 PROTEIN YUTE"/>
    <property type="match status" value="1"/>
</dbReference>
<gene>
    <name evidence="5" type="ORF">L6773_02935</name>
</gene>
<dbReference type="InterPro" id="IPR008201">
    <property type="entry name" value="HepT-like"/>
</dbReference>
<comment type="caution">
    <text evidence="5">The sequence shown here is derived from an EMBL/GenBank/DDBJ whole genome shotgun (WGS) entry which is preliminary data.</text>
</comment>
<organism evidence="5 6">
    <name type="scientific">Rhodohalobacter sulfatireducens</name>
    <dbReference type="NCBI Taxonomy" id="2911366"/>
    <lineage>
        <taxon>Bacteria</taxon>
        <taxon>Pseudomonadati</taxon>
        <taxon>Balneolota</taxon>
        <taxon>Balneolia</taxon>
        <taxon>Balneolales</taxon>
        <taxon>Balneolaceae</taxon>
        <taxon>Rhodohalobacter</taxon>
    </lineage>
</organism>
<dbReference type="RefSeq" id="WP_237852351.1">
    <property type="nucleotide sequence ID" value="NZ_JAKLWS010000002.1"/>
</dbReference>
<keyword evidence="2" id="KW-0540">Nuclease</keyword>
<keyword evidence="1" id="KW-1277">Toxin-antitoxin system</keyword>
<dbReference type="EMBL" id="JAKLWS010000002">
    <property type="protein sequence ID" value="MCG2587507.1"/>
    <property type="molecule type" value="Genomic_DNA"/>
</dbReference>